<dbReference type="Pfam" id="PF00355">
    <property type="entry name" value="Rieske"/>
    <property type="match status" value="1"/>
</dbReference>
<dbReference type="Gene3D" id="2.102.10.10">
    <property type="entry name" value="Rieske [2Fe-2S] iron-sulphur domain"/>
    <property type="match status" value="1"/>
</dbReference>
<dbReference type="AlphaFoldDB" id="A0A2W4W3H3"/>
<evidence type="ECO:0000256" key="2">
    <source>
        <dbReference type="ARBA" id="ARBA00022723"/>
    </source>
</evidence>
<dbReference type="InterPro" id="IPR017941">
    <property type="entry name" value="Rieske_2Fe-2S"/>
</dbReference>
<dbReference type="PANTHER" id="PTHR21496">
    <property type="entry name" value="FERREDOXIN-RELATED"/>
    <property type="match status" value="1"/>
</dbReference>
<proteinExistence type="inferred from homology"/>
<comment type="caution">
    <text evidence="8">The sequence shown here is derived from an EMBL/GenBank/DDBJ whole genome shotgun (WGS) entry which is preliminary data.</text>
</comment>
<dbReference type="GO" id="GO:0004497">
    <property type="term" value="F:monooxygenase activity"/>
    <property type="evidence" value="ECO:0007669"/>
    <property type="project" value="UniProtKB-ARBA"/>
</dbReference>
<keyword evidence="4" id="KW-0411">Iron-sulfur</keyword>
<dbReference type="GO" id="GO:0046872">
    <property type="term" value="F:metal ion binding"/>
    <property type="evidence" value="ECO:0007669"/>
    <property type="project" value="UniProtKB-KW"/>
</dbReference>
<evidence type="ECO:0000256" key="3">
    <source>
        <dbReference type="ARBA" id="ARBA00023004"/>
    </source>
</evidence>
<accession>A0A2W4W3H3</accession>
<evidence type="ECO:0000259" key="7">
    <source>
        <dbReference type="PROSITE" id="PS51296"/>
    </source>
</evidence>
<keyword evidence="1" id="KW-0001">2Fe-2S</keyword>
<feature type="domain" description="Rieske" evidence="7">
    <location>
        <begin position="4"/>
        <end position="119"/>
    </location>
</feature>
<evidence type="ECO:0000256" key="6">
    <source>
        <dbReference type="ARBA" id="ARBA00038001"/>
    </source>
</evidence>
<dbReference type="PANTHER" id="PTHR21496:SF0">
    <property type="entry name" value="RIESKE DOMAIN-CONTAINING PROTEIN"/>
    <property type="match status" value="1"/>
</dbReference>
<dbReference type="GO" id="GO:0016705">
    <property type="term" value="F:oxidoreductase activity, acting on paired donors, with incorporation or reduction of molecular oxygen"/>
    <property type="evidence" value="ECO:0007669"/>
    <property type="project" value="UniProtKB-ARBA"/>
</dbReference>
<keyword evidence="2" id="KW-0479">Metal-binding</keyword>
<evidence type="ECO:0000256" key="5">
    <source>
        <dbReference type="ARBA" id="ARBA00034078"/>
    </source>
</evidence>
<dbReference type="Proteomes" id="UP000249467">
    <property type="component" value="Unassembled WGS sequence"/>
</dbReference>
<dbReference type="PROSITE" id="PS51296">
    <property type="entry name" value="RIESKE"/>
    <property type="match status" value="1"/>
</dbReference>
<comment type="cofactor">
    <cofactor evidence="5">
        <name>[2Fe-2S] cluster</name>
        <dbReference type="ChEBI" id="CHEBI:190135"/>
    </cofactor>
</comment>
<dbReference type="CDD" id="cd03467">
    <property type="entry name" value="Rieske"/>
    <property type="match status" value="1"/>
</dbReference>
<dbReference type="SUPFAM" id="SSF50022">
    <property type="entry name" value="ISP domain"/>
    <property type="match status" value="1"/>
</dbReference>
<evidence type="ECO:0000313" key="9">
    <source>
        <dbReference type="Proteomes" id="UP000249467"/>
    </source>
</evidence>
<dbReference type="InterPro" id="IPR036922">
    <property type="entry name" value="Rieske_2Fe-2S_sf"/>
</dbReference>
<reference evidence="8 9" key="2">
    <citation type="submission" date="2018-06" db="EMBL/GenBank/DDBJ databases">
        <title>Metagenomic assembly of (sub)arctic Cyanobacteria and their associated microbiome from non-axenic cultures.</title>
        <authorList>
            <person name="Baurain D."/>
        </authorList>
    </citation>
    <scope>NUCLEOTIDE SEQUENCE [LARGE SCALE GENOMIC DNA]</scope>
    <source>
        <strain evidence="8">ULC066bin1</strain>
    </source>
</reference>
<comment type="similarity">
    <text evidence="6">Belongs to the bacterial ring-hydroxylating dioxygenase ferredoxin component family.</text>
</comment>
<dbReference type="GO" id="GO:0051537">
    <property type="term" value="F:2 iron, 2 sulfur cluster binding"/>
    <property type="evidence" value="ECO:0007669"/>
    <property type="project" value="UniProtKB-KW"/>
</dbReference>
<name>A0A2W4W3H3_9CYAN</name>
<evidence type="ECO:0000256" key="1">
    <source>
        <dbReference type="ARBA" id="ARBA00022714"/>
    </source>
</evidence>
<gene>
    <name evidence="8" type="ORF">DCF19_13650</name>
</gene>
<dbReference type="EMBL" id="QBML01000017">
    <property type="protein sequence ID" value="PZO39623.1"/>
    <property type="molecule type" value="Genomic_DNA"/>
</dbReference>
<evidence type="ECO:0000313" key="8">
    <source>
        <dbReference type="EMBL" id="PZO39623.1"/>
    </source>
</evidence>
<sequence length="121" mass="12674">MAKVKIATTNDVSADKVLKTSANGQSVIVAKVGDKHCAIANKCPHLGLPLAKGKFENGVITCPFHGSKFEICTGKNVEWVDSFVGIPLPGVAKKIMAMGKAPTDVASFTVTQEGSDLFIDA</sequence>
<reference evidence="8 9" key="1">
    <citation type="submission" date="2018-04" db="EMBL/GenBank/DDBJ databases">
        <authorList>
            <person name="Go L.Y."/>
            <person name="Mitchell J.A."/>
        </authorList>
    </citation>
    <scope>NUCLEOTIDE SEQUENCE [LARGE SCALE GENOMIC DNA]</scope>
    <source>
        <strain evidence="8">ULC066bin1</strain>
    </source>
</reference>
<protein>
    <submittedName>
        <fullName evidence="8">Rieske (2Fe-2S) protein</fullName>
    </submittedName>
</protein>
<organism evidence="8 9">
    <name type="scientific">Pseudanabaena frigida</name>
    <dbReference type="NCBI Taxonomy" id="945775"/>
    <lineage>
        <taxon>Bacteria</taxon>
        <taxon>Bacillati</taxon>
        <taxon>Cyanobacteriota</taxon>
        <taxon>Cyanophyceae</taxon>
        <taxon>Pseudanabaenales</taxon>
        <taxon>Pseudanabaenaceae</taxon>
        <taxon>Pseudanabaena</taxon>
    </lineage>
</organism>
<keyword evidence="3" id="KW-0408">Iron</keyword>
<evidence type="ECO:0000256" key="4">
    <source>
        <dbReference type="ARBA" id="ARBA00023014"/>
    </source>
</evidence>